<sequence>MPEYVQLFRGPCGAERPLDAPPPLDISLGAGAGCVRATGRYSCYTSRSSSTATRSAGCGVFTSTRSMCSAQRDGRAVAWIATGFAD</sequence>
<name>A0AAN8CCB6_9TELE</name>
<accession>A0AAN8CCB6</accession>
<proteinExistence type="predicted"/>
<reference evidence="1 2" key="1">
    <citation type="journal article" date="2023" name="Mol. Biol. Evol.">
        <title>Genomics of Secondarily Temperate Adaptation in the Only Non-Antarctic Icefish.</title>
        <authorList>
            <person name="Rivera-Colon A.G."/>
            <person name="Rayamajhi N."/>
            <person name="Minhas B.F."/>
            <person name="Madrigal G."/>
            <person name="Bilyk K.T."/>
            <person name="Yoon V."/>
            <person name="Hune M."/>
            <person name="Gregory S."/>
            <person name="Cheng C.H.C."/>
            <person name="Catchen J.M."/>
        </authorList>
    </citation>
    <scope>NUCLEOTIDE SEQUENCE [LARGE SCALE GENOMIC DNA]</scope>
    <source>
        <strain evidence="1">JC2023a</strain>
    </source>
</reference>
<evidence type="ECO:0000313" key="2">
    <source>
        <dbReference type="Proteomes" id="UP001335648"/>
    </source>
</evidence>
<protein>
    <submittedName>
        <fullName evidence="1">Uncharacterized protein</fullName>
    </submittedName>
</protein>
<comment type="caution">
    <text evidence="1">The sequence shown here is derived from an EMBL/GenBank/DDBJ whole genome shotgun (WGS) entry which is preliminary data.</text>
</comment>
<dbReference type="AlphaFoldDB" id="A0AAN8CCB6"/>
<organism evidence="1 2">
    <name type="scientific">Champsocephalus esox</name>
    <name type="common">pike icefish</name>
    <dbReference type="NCBI Taxonomy" id="159716"/>
    <lineage>
        <taxon>Eukaryota</taxon>
        <taxon>Metazoa</taxon>
        <taxon>Chordata</taxon>
        <taxon>Craniata</taxon>
        <taxon>Vertebrata</taxon>
        <taxon>Euteleostomi</taxon>
        <taxon>Actinopterygii</taxon>
        <taxon>Neopterygii</taxon>
        <taxon>Teleostei</taxon>
        <taxon>Neoteleostei</taxon>
        <taxon>Acanthomorphata</taxon>
        <taxon>Eupercaria</taxon>
        <taxon>Perciformes</taxon>
        <taxon>Notothenioidei</taxon>
        <taxon>Channichthyidae</taxon>
        <taxon>Champsocephalus</taxon>
    </lineage>
</organism>
<keyword evidence="2" id="KW-1185">Reference proteome</keyword>
<dbReference type="EMBL" id="JAULUE010002052">
    <property type="protein sequence ID" value="KAK5899835.1"/>
    <property type="molecule type" value="Genomic_DNA"/>
</dbReference>
<dbReference type="Proteomes" id="UP001335648">
    <property type="component" value="Unassembled WGS sequence"/>
</dbReference>
<evidence type="ECO:0000313" key="1">
    <source>
        <dbReference type="EMBL" id="KAK5899835.1"/>
    </source>
</evidence>
<gene>
    <name evidence="1" type="ORF">CesoFtcFv8_009264</name>
</gene>